<evidence type="ECO:0000259" key="1">
    <source>
        <dbReference type="Pfam" id="PF14534"/>
    </source>
</evidence>
<feature type="domain" description="DUF4440" evidence="1">
    <location>
        <begin position="14"/>
        <end position="117"/>
    </location>
</feature>
<sequence length="132" mass="15034">MNMQSDAERRLYQADDERCRAMLANDLDALARVLADDVIYTHSSAVVDTKEQYLQSLREGSTRYLAARRESAQVRLYGPMAIMHGHVIMQIESHGKKKDLNNLFQSVWVERDGQWLLVSWASTVIPPAAKTL</sequence>
<proteinExistence type="predicted"/>
<evidence type="ECO:0000313" key="3">
    <source>
        <dbReference type="Proteomes" id="UP000246145"/>
    </source>
</evidence>
<dbReference type="OrthoDB" id="8970742at2"/>
<reference evidence="2 3" key="1">
    <citation type="submission" date="2018-04" db="EMBL/GenBank/DDBJ databases">
        <title>Genomic Encyclopedia of Type Strains, Phase IV (KMG-IV): sequencing the most valuable type-strain genomes for metagenomic binning, comparative biology and taxonomic classification.</title>
        <authorList>
            <person name="Goeker M."/>
        </authorList>
    </citation>
    <scope>NUCLEOTIDE SEQUENCE [LARGE SCALE GENOMIC DNA]</scope>
    <source>
        <strain evidence="2 3">DSM 10065</strain>
    </source>
</reference>
<dbReference type="InterPro" id="IPR032710">
    <property type="entry name" value="NTF2-like_dom_sf"/>
</dbReference>
<organism evidence="2 3">
    <name type="scientific">Pusillimonas noertemannii</name>
    <dbReference type="NCBI Taxonomy" id="305977"/>
    <lineage>
        <taxon>Bacteria</taxon>
        <taxon>Pseudomonadati</taxon>
        <taxon>Pseudomonadota</taxon>
        <taxon>Betaproteobacteria</taxon>
        <taxon>Burkholderiales</taxon>
        <taxon>Alcaligenaceae</taxon>
        <taxon>Pusillimonas</taxon>
    </lineage>
</organism>
<evidence type="ECO:0000313" key="2">
    <source>
        <dbReference type="EMBL" id="PVY67970.1"/>
    </source>
</evidence>
<dbReference type="STRING" id="1231391.GCA_000308195_01755"/>
<keyword evidence="3" id="KW-1185">Reference proteome</keyword>
<dbReference type="InterPro" id="IPR027843">
    <property type="entry name" value="DUF4440"/>
</dbReference>
<dbReference type="SUPFAM" id="SSF54427">
    <property type="entry name" value="NTF2-like"/>
    <property type="match status" value="1"/>
</dbReference>
<gene>
    <name evidence="2" type="ORF">C7440_0356</name>
</gene>
<name>A0A2U1CPZ5_9BURK</name>
<dbReference type="Pfam" id="PF14534">
    <property type="entry name" value="DUF4440"/>
    <property type="match status" value="1"/>
</dbReference>
<dbReference type="Proteomes" id="UP000246145">
    <property type="component" value="Unassembled WGS sequence"/>
</dbReference>
<accession>A0A2U1CPZ5</accession>
<dbReference type="AlphaFoldDB" id="A0A2U1CPZ5"/>
<comment type="caution">
    <text evidence="2">The sequence shown here is derived from an EMBL/GenBank/DDBJ whole genome shotgun (WGS) entry which is preliminary data.</text>
</comment>
<dbReference type="Gene3D" id="3.10.450.50">
    <property type="match status" value="1"/>
</dbReference>
<protein>
    <submittedName>
        <fullName evidence="2">Uncharacterized protein (TIGR02246 family)</fullName>
    </submittedName>
</protein>
<dbReference type="RefSeq" id="WP_116517256.1">
    <property type="nucleotide sequence ID" value="NZ_JACCEX010000001.1"/>
</dbReference>
<dbReference type="EMBL" id="QEKO01000001">
    <property type="protein sequence ID" value="PVY67970.1"/>
    <property type="molecule type" value="Genomic_DNA"/>
</dbReference>